<reference evidence="4 5" key="1">
    <citation type="submission" date="2021-01" db="EMBL/GenBank/DDBJ databases">
        <title>Genomic Encyclopedia of Type Strains, Phase IV (KMG-IV): sequencing the most valuable type-strain genomes for metagenomic binning, comparative biology and taxonomic classification.</title>
        <authorList>
            <person name="Goeker M."/>
        </authorList>
    </citation>
    <scope>NUCLEOTIDE SEQUENCE [LARGE SCALE GENOMIC DNA]</scope>
    <source>
        <strain evidence="4 5">DSM 25540</strain>
    </source>
</reference>
<evidence type="ECO:0000313" key="4">
    <source>
        <dbReference type="EMBL" id="MBM7631903.1"/>
    </source>
</evidence>
<dbReference type="Gene3D" id="3.40.140.10">
    <property type="entry name" value="Cytidine Deaminase, domain 2"/>
    <property type="match status" value="1"/>
</dbReference>
<dbReference type="PANTHER" id="PTHR30592:SF1">
    <property type="entry name" value="SULFUR CARRIER PROTEIN FDHD"/>
    <property type="match status" value="1"/>
</dbReference>
<feature type="active site" description="Cysteine persulfide intermediate" evidence="3">
    <location>
        <position position="107"/>
    </location>
</feature>
<dbReference type="SUPFAM" id="SSF53927">
    <property type="entry name" value="Cytidine deaminase-like"/>
    <property type="match status" value="1"/>
</dbReference>
<sequence>MDEERVKYEIVRYTLSNVETVQDHIVVERPVTIKVNGEELLTIVSSPQYVKDMVIGYLVSEGIVNRIQDIESIRWDAKDGFVHVRLTRALHPLSQQMQMKRYLTSCCGMSRQALIFASDAKTTKVMTSRNVIISQRQCFQLMNELQEHSSVFRDTGGVHNAALATKDGIVVMRVDIGRHNALDKIYGHCLRNKISLEDKVLVFSGRLSSEIVLKAAKIGSEVILSKSAPTDRAIQIAKEQQITMVGFIRKQSMNVYSCAERIYEDKSGATP</sequence>
<gene>
    <name evidence="3" type="primary">fdhD</name>
    <name evidence="4" type="ORF">JOD17_000995</name>
</gene>
<comment type="caution">
    <text evidence="4">The sequence shown here is derived from an EMBL/GenBank/DDBJ whole genome shotgun (WGS) entry which is preliminary data.</text>
</comment>
<organism evidence="4 5">
    <name type="scientific">Geomicrobium sediminis</name>
    <dbReference type="NCBI Taxonomy" id="1347788"/>
    <lineage>
        <taxon>Bacteria</taxon>
        <taxon>Bacillati</taxon>
        <taxon>Bacillota</taxon>
        <taxon>Bacilli</taxon>
        <taxon>Bacillales</taxon>
        <taxon>Geomicrobium</taxon>
    </lineage>
</organism>
<dbReference type="HAMAP" id="MF_00187">
    <property type="entry name" value="FdhD"/>
    <property type="match status" value="1"/>
</dbReference>
<dbReference type="PIRSF" id="PIRSF015626">
    <property type="entry name" value="FdhD"/>
    <property type="match status" value="1"/>
</dbReference>
<dbReference type="NCBIfam" id="TIGR00129">
    <property type="entry name" value="fdhD_narQ"/>
    <property type="match status" value="1"/>
</dbReference>
<dbReference type="PANTHER" id="PTHR30592">
    <property type="entry name" value="FORMATE DEHYDROGENASE"/>
    <property type="match status" value="1"/>
</dbReference>
<dbReference type="RefSeq" id="WP_204695930.1">
    <property type="nucleotide sequence ID" value="NZ_JAFBEC010000002.1"/>
</dbReference>
<comment type="caution">
    <text evidence="3">Lacks conserved residue(s) required for the propagation of feature annotation.</text>
</comment>
<dbReference type="InterPro" id="IPR003786">
    <property type="entry name" value="FdhD"/>
</dbReference>
<dbReference type="EMBL" id="JAFBEC010000002">
    <property type="protein sequence ID" value="MBM7631903.1"/>
    <property type="molecule type" value="Genomic_DNA"/>
</dbReference>
<evidence type="ECO:0000313" key="5">
    <source>
        <dbReference type="Proteomes" id="UP000741863"/>
    </source>
</evidence>
<evidence type="ECO:0000256" key="3">
    <source>
        <dbReference type="HAMAP-Rule" id="MF_00187"/>
    </source>
</evidence>
<keyword evidence="1 3" id="KW-0963">Cytoplasm</keyword>
<dbReference type="Pfam" id="PF02634">
    <property type="entry name" value="FdhD-NarQ"/>
    <property type="match status" value="1"/>
</dbReference>
<name>A0ABS2PAN8_9BACL</name>
<evidence type="ECO:0000256" key="1">
    <source>
        <dbReference type="ARBA" id="ARBA00022490"/>
    </source>
</evidence>
<dbReference type="InterPro" id="IPR016193">
    <property type="entry name" value="Cytidine_deaminase-like"/>
</dbReference>
<keyword evidence="2 3" id="KW-0501">Molybdenum cofactor biosynthesis</keyword>
<dbReference type="Proteomes" id="UP000741863">
    <property type="component" value="Unassembled WGS sequence"/>
</dbReference>
<protein>
    <recommendedName>
        <fullName evidence="3">Sulfur carrier protein FdhD</fullName>
    </recommendedName>
</protein>
<proteinExistence type="inferred from homology"/>
<comment type="similarity">
    <text evidence="3">Belongs to the FdhD family.</text>
</comment>
<evidence type="ECO:0000256" key="2">
    <source>
        <dbReference type="ARBA" id="ARBA00023150"/>
    </source>
</evidence>
<dbReference type="Gene3D" id="3.10.20.10">
    <property type="match status" value="1"/>
</dbReference>
<comment type="function">
    <text evidence="3">Required for formate dehydrogenase (FDH) activity. Acts as a sulfur carrier protein that transfers sulfur from IscS to the molybdenum cofactor prior to its insertion into FDH.</text>
</comment>
<keyword evidence="5" id="KW-1185">Reference proteome</keyword>
<comment type="subcellular location">
    <subcellularLocation>
        <location evidence="3">Cytoplasm</location>
    </subcellularLocation>
</comment>
<accession>A0ABS2PAN8</accession>